<dbReference type="InterPro" id="IPR036390">
    <property type="entry name" value="WH_DNA-bd_sf"/>
</dbReference>
<keyword evidence="1" id="KW-0805">Transcription regulation</keyword>
<evidence type="ECO:0000313" key="7">
    <source>
        <dbReference type="Proteomes" id="UP001291912"/>
    </source>
</evidence>
<dbReference type="SUPFAM" id="SSF54909">
    <property type="entry name" value="Dimeric alpha+beta barrel"/>
    <property type="match status" value="1"/>
</dbReference>
<dbReference type="InterPro" id="IPR011008">
    <property type="entry name" value="Dimeric_a/b-barrel"/>
</dbReference>
<dbReference type="SMART" id="SM00344">
    <property type="entry name" value="HTH_ASNC"/>
    <property type="match status" value="2"/>
</dbReference>
<evidence type="ECO:0000259" key="4">
    <source>
        <dbReference type="Pfam" id="PF01037"/>
    </source>
</evidence>
<dbReference type="InterPro" id="IPR000485">
    <property type="entry name" value="AsnC-type_HTH_dom"/>
</dbReference>
<dbReference type="PANTHER" id="PTHR30154">
    <property type="entry name" value="LEUCINE-RESPONSIVE REGULATORY PROTEIN"/>
    <property type="match status" value="1"/>
</dbReference>
<proteinExistence type="predicted"/>
<reference evidence="6 7" key="1">
    <citation type="submission" date="2023-10" db="EMBL/GenBank/DDBJ databases">
        <title>Microbacterium xanthum sp. nov., isolated from seaweed.</title>
        <authorList>
            <person name="Lee S.D."/>
        </authorList>
    </citation>
    <scope>NUCLEOTIDE SEQUENCE [LARGE SCALE GENOMIC DNA]</scope>
    <source>
        <strain evidence="6 7">KCTC 19124</strain>
    </source>
</reference>
<dbReference type="Proteomes" id="UP001291912">
    <property type="component" value="Unassembled WGS sequence"/>
</dbReference>
<dbReference type="InterPro" id="IPR019888">
    <property type="entry name" value="Tscrpt_reg_AsnC-like"/>
</dbReference>
<comment type="caution">
    <text evidence="6">The sequence shown here is derived from an EMBL/GenBank/DDBJ whole genome shotgun (WGS) entry which is preliminary data.</text>
</comment>
<evidence type="ECO:0000256" key="2">
    <source>
        <dbReference type="ARBA" id="ARBA00023125"/>
    </source>
</evidence>
<dbReference type="EMBL" id="JAWJYN010000001">
    <property type="protein sequence ID" value="MDZ8161428.1"/>
    <property type="molecule type" value="Genomic_DNA"/>
</dbReference>
<dbReference type="Pfam" id="PF13404">
    <property type="entry name" value="HTH_AsnC-type"/>
    <property type="match status" value="1"/>
</dbReference>
<dbReference type="InterPro" id="IPR036388">
    <property type="entry name" value="WH-like_DNA-bd_sf"/>
</dbReference>
<evidence type="ECO:0000259" key="5">
    <source>
        <dbReference type="Pfam" id="PF13404"/>
    </source>
</evidence>
<keyword evidence="3" id="KW-0804">Transcription</keyword>
<accession>A0ABU5N5Q7</accession>
<dbReference type="PANTHER" id="PTHR30154:SF34">
    <property type="entry name" value="TRANSCRIPTIONAL REGULATOR AZLB"/>
    <property type="match status" value="1"/>
</dbReference>
<evidence type="ECO:0000256" key="1">
    <source>
        <dbReference type="ARBA" id="ARBA00023015"/>
    </source>
</evidence>
<dbReference type="Gene3D" id="1.10.10.10">
    <property type="entry name" value="Winged helix-like DNA-binding domain superfamily/Winged helix DNA-binding domain"/>
    <property type="match status" value="2"/>
</dbReference>
<sequence>MSESGTPGAAQDEADGVDRMIAAALQVNGRASWGEVARVLDLPERTVARRGQRLLDRGWIRISTYVDVARVLHARATVLRVTTEPAALWDVARALSRRTDASSVSVLEGSNDVGGMLLPRDDAAVRRLLYREIPAIPGIVSVNVARVLRFFRSGSDWIAPGLLTPEQVGTLRGDPAPSADPADAISAEEERMIDLLLLEGRMPIAQLARALEVNATTARRRLDSLHRRGLMHPRTEVVPSLFGLGLEALVWMRAPMARMEKIGKALAAAPEVKFVVATTGSTPLLANVLVRDEDDFYRFLTSPVIAENEGLEVVESLVVVTPVLRGSLLIDEGPDREGQNLEK</sequence>
<dbReference type="Gene3D" id="3.30.70.920">
    <property type="match status" value="1"/>
</dbReference>
<dbReference type="SUPFAM" id="SSF46785">
    <property type="entry name" value="Winged helix' DNA-binding domain"/>
    <property type="match status" value="2"/>
</dbReference>
<organism evidence="6 7">
    <name type="scientific">Microbacterium aquimaris</name>
    <dbReference type="NCBI Taxonomy" id="459816"/>
    <lineage>
        <taxon>Bacteria</taxon>
        <taxon>Bacillati</taxon>
        <taxon>Actinomycetota</taxon>
        <taxon>Actinomycetes</taxon>
        <taxon>Micrococcales</taxon>
        <taxon>Microbacteriaceae</taxon>
        <taxon>Microbacterium</taxon>
    </lineage>
</organism>
<evidence type="ECO:0000256" key="3">
    <source>
        <dbReference type="ARBA" id="ARBA00023163"/>
    </source>
</evidence>
<keyword evidence="2" id="KW-0238">DNA-binding</keyword>
<gene>
    <name evidence="6" type="ORF">R2Q92_06220</name>
</gene>
<feature type="domain" description="Transcription regulator AsnC/Lrp ligand binding" evidence="4">
    <location>
        <begin position="259"/>
        <end position="319"/>
    </location>
</feature>
<feature type="domain" description="HTH asnC-type" evidence="5">
    <location>
        <begin position="15"/>
        <end position="54"/>
    </location>
</feature>
<dbReference type="Pfam" id="PF01037">
    <property type="entry name" value="AsnC_trans_reg"/>
    <property type="match status" value="1"/>
</dbReference>
<keyword evidence="7" id="KW-1185">Reference proteome</keyword>
<name>A0ABU5N5Q7_9MICO</name>
<protein>
    <submittedName>
        <fullName evidence="6">Lrp/AsnC family transcriptional regulator</fullName>
    </submittedName>
</protein>
<evidence type="ECO:0000313" key="6">
    <source>
        <dbReference type="EMBL" id="MDZ8161428.1"/>
    </source>
</evidence>
<dbReference type="InterPro" id="IPR019887">
    <property type="entry name" value="Tscrpt_reg_AsnC/Lrp_C"/>
</dbReference>
<dbReference type="RefSeq" id="WP_194424044.1">
    <property type="nucleotide sequence ID" value="NZ_BAAAPT010000001.1"/>
</dbReference>